<dbReference type="EMBL" id="VSRR010021373">
    <property type="protein sequence ID" value="MPC63873.1"/>
    <property type="molecule type" value="Genomic_DNA"/>
</dbReference>
<organism evidence="1 2">
    <name type="scientific">Portunus trituberculatus</name>
    <name type="common">Swimming crab</name>
    <name type="synonym">Neptunus trituberculatus</name>
    <dbReference type="NCBI Taxonomy" id="210409"/>
    <lineage>
        <taxon>Eukaryota</taxon>
        <taxon>Metazoa</taxon>
        <taxon>Ecdysozoa</taxon>
        <taxon>Arthropoda</taxon>
        <taxon>Crustacea</taxon>
        <taxon>Multicrustacea</taxon>
        <taxon>Malacostraca</taxon>
        <taxon>Eumalacostraca</taxon>
        <taxon>Eucarida</taxon>
        <taxon>Decapoda</taxon>
        <taxon>Pleocyemata</taxon>
        <taxon>Brachyura</taxon>
        <taxon>Eubrachyura</taxon>
        <taxon>Portunoidea</taxon>
        <taxon>Portunidae</taxon>
        <taxon>Portuninae</taxon>
        <taxon>Portunus</taxon>
    </lineage>
</organism>
<proteinExistence type="predicted"/>
<name>A0A5B7H1F7_PORTR</name>
<accession>A0A5B7H1F7</accession>
<sequence>MTAVPESLSKAAPSFFLLTTAQSHLRHVPSCSSSSSGNFTLLYLLLSPLPPILPRLLIPRYTSLHLRRRPKLASHLPRATQRF</sequence>
<dbReference type="Proteomes" id="UP000324222">
    <property type="component" value="Unassembled WGS sequence"/>
</dbReference>
<evidence type="ECO:0000313" key="2">
    <source>
        <dbReference type="Proteomes" id="UP000324222"/>
    </source>
</evidence>
<reference evidence="1 2" key="1">
    <citation type="submission" date="2019-05" db="EMBL/GenBank/DDBJ databases">
        <title>Another draft genome of Portunus trituberculatus and its Hox gene families provides insights of decapod evolution.</title>
        <authorList>
            <person name="Jeong J.-H."/>
            <person name="Song I."/>
            <person name="Kim S."/>
            <person name="Choi T."/>
            <person name="Kim D."/>
            <person name="Ryu S."/>
            <person name="Kim W."/>
        </authorList>
    </citation>
    <scope>NUCLEOTIDE SEQUENCE [LARGE SCALE GENOMIC DNA]</scope>
    <source>
        <tissue evidence="1">Muscle</tissue>
    </source>
</reference>
<evidence type="ECO:0000313" key="1">
    <source>
        <dbReference type="EMBL" id="MPC63873.1"/>
    </source>
</evidence>
<comment type="caution">
    <text evidence="1">The sequence shown here is derived from an EMBL/GenBank/DDBJ whole genome shotgun (WGS) entry which is preliminary data.</text>
</comment>
<dbReference type="AlphaFoldDB" id="A0A5B7H1F7"/>
<keyword evidence="2" id="KW-1185">Reference proteome</keyword>
<gene>
    <name evidence="1" type="ORF">E2C01_057981</name>
</gene>
<protein>
    <submittedName>
        <fullName evidence="1">Uncharacterized protein</fullName>
    </submittedName>
</protein>